<sequence>LVEPLSCTGKENDADCLVKSEVSTASENLSAMMSTNKWTPYLKGNEQFHAPMLMFLSLLIFCMFVNFIAKPYNFYSHVSQ</sequence>
<reference evidence="2" key="1">
    <citation type="submission" date="2021-07" db="EMBL/GenBank/DDBJ databases">
        <authorList>
            <person name="Catto M.A."/>
            <person name="Jacobson A."/>
            <person name="Kennedy G."/>
            <person name="Labadie P."/>
            <person name="Hunt B.G."/>
            <person name="Srinivasan R."/>
        </authorList>
    </citation>
    <scope>NUCLEOTIDE SEQUENCE</scope>
    <source>
        <strain evidence="2">PL_HMW_Pooled</strain>
        <tissue evidence="2">Head</tissue>
    </source>
</reference>
<keyword evidence="3" id="KW-1185">Reference proteome</keyword>
<proteinExistence type="predicted"/>
<evidence type="ECO:0000313" key="3">
    <source>
        <dbReference type="Proteomes" id="UP001219518"/>
    </source>
</evidence>
<name>A0AAE1GQJ4_9NEOP</name>
<evidence type="ECO:0000313" key="2">
    <source>
        <dbReference type="EMBL" id="KAK3907163.1"/>
    </source>
</evidence>
<evidence type="ECO:0000256" key="1">
    <source>
        <dbReference type="SAM" id="Phobius"/>
    </source>
</evidence>
<dbReference type="AlphaFoldDB" id="A0AAE1GQJ4"/>
<keyword evidence="1" id="KW-0472">Membrane</keyword>
<protein>
    <submittedName>
        <fullName evidence="2">Feruloyl esterase B</fullName>
    </submittedName>
</protein>
<reference evidence="2" key="2">
    <citation type="journal article" date="2023" name="BMC Genomics">
        <title>Pest status, molecular evolution, and epigenetic factors derived from the genome assembly of Frankliniella fusca, a thysanopteran phytovirus vector.</title>
        <authorList>
            <person name="Catto M.A."/>
            <person name="Labadie P.E."/>
            <person name="Jacobson A.L."/>
            <person name="Kennedy G.G."/>
            <person name="Srinivasan R."/>
            <person name="Hunt B.G."/>
        </authorList>
    </citation>
    <scope>NUCLEOTIDE SEQUENCE</scope>
    <source>
        <strain evidence="2">PL_HMW_Pooled</strain>
    </source>
</reference>
<feature type="non-terminal residue" evidence="2">
    <location>
        <position position="1"/>
    </location>
</feature>
<dbReference type="Proteomes" id="UP001219518">
    <property type="component" value="Unassembled WGS sequence"/>
</dbReference>
<organism evidence="2 3">
    <name type="scientific">Frankliniella fusca</name>
    <dbReference type="NCBI Taxonomy" id="407009"/>
    <lineage>
        <taxon>Eukaryota</taxon>
        <taxon>Metazoa</taxon>
        <taxon>Ecdysozoa</taxon>
        <taxon>Arthropoda</taxon>
        <taxon>Hexapoda</taxon>
        <taxon>Insecta</taxon>
        <taxon>Pterygota</taxon>
        <taxon>Neoptera</taxon>
        <taxon>Paraneoptera</taxon>
        <taxon>Thysanoptera</taxon>
        <taxon>Terebrantia</taxon>
        <taxon>Thripoidea</taxon>
        <taxon>Thripidae</taxon>
        <taxon>Frankliniella</taxon>
    </lineage>
</organism>
<accession>A0AAE1GQJ4</accession>
<keyword evidence="1" id="KW-0812">Transmembrane</keyword>
<comment type="caution">
    <text evidence="2">The sequence shown here is derived from an EMBL/GenBank/DDBJ whole genome shotgun (WGS) entry which is preliminary data.</text>
</comment>
<keyword evidence="1" id="KW-1133">Transmembrane helix</keyword>
<feature type="transmembrane region" description="Helical" evidence="1">
    <location>
        <begin position="48"/>
        <end position="69"/>
    </location>
</feature>
<dbReference type="EMBL" id="JAHWGI010000001">
    <property type="protein sequence ID" value="KAK3907163.1"/>
    <property type="molecule type" value="Genomic_DNA"/>
</dbReference>
<gene>
    <name evidence="2" type="ORF">KUF71_000083</name>
</gene>